<keyword evidence="7" id="KW-1133">Transmembrane helix</keyword>
<name>A0A5N6TYJ3_ASPAV</name>
<dbReference type="Pfam" id="PF04163">
    <property type="entry name" value="Tht1"/>
    <property type="match status" value="1"/>
</dbReference>
<evidence type="ECO:0000313" key="13">
    <source>
        <dbReference type="EMBL" id="KAE8151385.1"/>
    </source>
</evidence>
<organism evidence="13 14">
    <name type="scientific">Aspergillus avenaceus</name>
    <dbReference type="NCBI Taxonomy" id="36643"/>
    <lineage>
        <taxon>Eukaryota</taxon>
        <taxon>Fungi</taxon>
        <taxon>Dikarya</taxon>
        <taxon>Ascomycota</taxon>
        <taxon>Pezizomycotina</taxon>
        <taxon>Eurotiomycetes</taxon>
        <taxon>Eurotiomycetidae</taxon>
        <taxon>Eurotiales</taxon>
        <taxon>Aspergillaceae</taxon>
        <taxon>Aspergillus</taxon>
        <taxon>Aspergillus subgen. Circumdati</taxon>
    </lineage>
</organism>
<dbReference type="GO" id="GO:0005789">
    <property type="term" value="C:endoplasmic reticulum membrane"/>
    <property type="evidence" value="ECO:0007669"/>
    <property type="project" value="UniProtKB-SubCell"/>
</dbReference>
<evidence type="ECO:0000256" key="4">
    <source>
        <dbReference type="ARBA" id="ARBA00022692"/>
    </source>
</evidence>
<dbReference type="GO" id="GO:0000742">
    <property type="term" value="P:karyogamy involved in conjugation with cellular fusion"/>
    <property type="evidence" value="ECO:0007669"/>
    <property type="project" value="UniProtKB-UniRule"/>
</dbReference>
<dbReference type="PANTHER" id="PTHR28012">
    <property type="entry name" value="NUCLEAR FUSION PROTEIN KAR5"/>
    <property type="match status" value="1"/>
</dbReference>
<accession>A0A5N6TYJ3</accession>
<evidence type="ECO:0000256" key="8">
    <source>
        <dbReference type="ARBA" id="ARBA00023136"/>
    </source>
</evidence>
<feature type="signal peptide" evidence="12">
    <location>
        <begin position="1"/>
        <end position="28"/>
    </location>
</feature>
<dbReference type="PANTHER" id="PTHR28012:SF1">
    <property type="entry name" value="NUCLEAR FUSION PROTEIN KAR5"/>
    <property type="match status" value="1"/>
</dbReference>
<dbReference type="EMBL" id="ML742072">
    <property type="protein sequence ID" value="KAE8151385.1"/>
    <property type="molecule type" value="Genomic_DNA"/>
</dbReference>
<reference evidence="13 14" key="1">
    <citation type="submission" date="2019-04" db="EMBL/GenBank/DDBJ databases">
        <title>Friends and foes A comparative genomics study of 23 Aspergillus species from section Flavi.</title>
        <authorList>
            <consortium name="DOE Joint Genome Institute"/>
            <person name="Kjaerbolling I."/>
            <person name="Vesth T."/>
            <person name="Frisvad J.C."/>
            <person name="Nybo J.L."/>
            <person name="Theobald S."/>
            <person name="Kildgaard S."/>
            <person name="Isbrandt T."/>
            <person name="Kuo A."/>
            <person name="Sato A."/>
            <person name="Lyhne E.K."/>
            <person name="Kogle M.E."/>
            <person name="Wiebenga A."/>
            <person name="Kun R.S."/>
            <person name="Lubbers R.J."/>
            <person name="Makela M.R."/>
            <person name="Barry K."/>
            <person name="Chovatia M."/>
            <person name="Clum A."/>
            <person name="Daum C."/>
            <person name="Haridas S."/>
            <person name="He G."/>
            <person name="LaButti K."/>
            <person name="Lipzen A."/>
            <person name="Mondo S."/>
            <person name="Riley R."/>
            <person name="Salamov A."/>
            <person name="Simmons B.A."/>
            <person name="Magnuson J.K."/>
            <person name="Henrissat B."/>
            <person name="Mortensen U.H."/>
            <person name="Larsen T.O."/>
            <person name="Devries R.P."/>
            <person name="Grigoriev I.V."/>
            <person name="Machida M."/>
            <person name="Baker S.E."/>
            <person name="Andersen M.R."/>
        </authorList>
    </citation>
    <scope>NUCLEOTIDE SEQUENCE [LARGE SCALE GENOMIC DNA]</scope>
    <source>
        <strain evidence="13 14">IBT 18842</strain>
    </source>
</reference>
<dbReference type="AlphaFoldDB" id="A0A5N6TYJ3"/>
<comment type="subcellular location">
    <subcellularLocation>
        <location evidence="11">Endoplasmic reticulum membrane</location>
    </subcellularLocation>
    <subcellularLocation>
        <location evidence="11">Nucleus membrane</location>
    </subcellularLocation>
</comment>
<feature type="chain" id="PRO_5025052380" description="Nuclear fusion protein KAR5" evidence="12">
    <location>
        <begin position="29"/>
        <end position="519"/>
    </location>
</feature>
<protein>
    <recommendedName>
        <fullName evidence="15">Nuclear fusion protein KAR5</fullName>
    </recommendedName>
</protein>
<keyword evidence="5 11" id="KW-0732">Signal</keyword>
<evidence type="ECO:0008006" key="15">
    <source>
        <dbReference type="Google" id="ProtNLM"/>
    </source>
</evidence>
<evidence type="ECO:0000256" key="1">
    <source>
        <dbReference type="ARBA" id="ARBA00003389"/>
    </source>
</evidence>
<evidence type="ECO:0000256" key="9">
    <source>
        <dbReference type="ARBA" id="ARBA00023180"/>
    </source>
</evidence>
<evidence type="ECO:0000256" key="12">
    <source>
        <dbReference type="SAM" id="SignalP"/>
    </source>
</evidence>
<sequence>MKGLSYFTAFTIHTLLLCCLLLPIPSSAENDLIPNQNDSVGEADLVSFLTSKTENHDAIFTEAVQILRSLKSSPTCNYFATSKLVTSCQSIGGKDRTLDADKFAALEHSRSLYATRLAICELNGAGTSVPPSCLPVTASPPQKKRIFTFATKSTTSIDIFEPNSAQLLEACLKSLEARPQWWTSYSNSRQNAFIICQAARIENEKEELLHLHSSIIQSSIKLDRGLQEALRKAAAESSQYKAFTREILAMNSELILDLEKTQSRFKTFFKQIQHELETSTASIVNAATSVLGRIQAKTTIIEQDMQNVSSSVGQMQRAIRDVFDEIQSGNEQIASIQQQHVLTHNELALALQSRMKAFVQDDMDRLSQSIGMFDASLEWLYGRLGLLVEQELGISERLHAFESVLEDFTVKAEAIHRVQQQQLQVAEAQAILHDKVQTSVKISQALLEKVAAASADLQVMVDETAARYKGSPALSGLLGHYTNWTLYGLVLPLIGSQNPKTATIMLAIGVVYLLTVRLI</sequence>
<evidence type="ECO:0000256" key="5">
    <source>
        <dbReference type="ARBA" id="ARBA00022729"/>
    </source>
</evidence>
<evidence type="ECO:0000256" key="10">
    <source>
        <dbReference type="ARBA" id="ARBA00023242"/>
    </source>
</evidence>
<dbReference type="InterPro" id="IPR007292">
    <property type="entry name" value="Nuclear_fusion_Kar5"/>
</dbReference>
<keyword evidence="10 11" id="KW-0539">Nucleus</keyword>
<keyword evidence="14" id="KW-1185">Reference proteome</keyword>
<keyword evidence="6 11" id="KW-0256">Endoplasmic reticulum</keyword>
<gene>
    <name evidence="13" type="ORF">BDV25DRAFT_138908</name>
</gene>
<evidence type="ECO:0000313" key="14">
    <source>
        <dbReference type="Proteomes" id="UP000325780"/>
    </source>
</evidence>
<dbReference type="Proteomes" id="UP000325780">
    <property type="component" value="Unassembled WGS sequence"/>
</dbReference>
<comment type="similarity">
    <text evidence="2 11">Belongs to the KAR5 family.</text>
</comment>
<evidence type="ECO:0000256" key="6">
    <source>
        <dbReference type="ARBA" id="ARBA00022824"/>
    </source>
</evidence>
<keyword evidence="9" id="KW-0325">Glycoprotein</keyword>
<proteinExistence type="inferred from homology"/>
<dbReference type="OrthoDB" id="5311848at2759"/>
<comment type="function">
    <text evidence="1 11">Required for nuclear membrane fusion during karyogamy.</text>
</comment>
<evidence type="ECO:0000256" key="7">
    <source>
        <dbReference type="ARBA" id="ARBA00022989"/>
    </source>
</evidence>
<dbReference type="GO" id="GO:0048288">
    <property type="term" value="P:nuclear membrane fusion involved in karyogamy"/>
    <property type="evidence" value="ECO:0007669"/>
    <property type="project" value="UniProtKB-UniRule"/>
</dbReference>
<evidence type="ECO:0000256" key="11">
    <source>
        <dbReference type="RuleBase" id="RU368082"/>
    </source>
</evidence>
<evidence type="ECO:0000256" key="3">
    <source>
        <dbReference type="ARBA" id="ARBA00022459"/>
    </source>
</evidence>
<dbReference type="GO" id="GO:0031965">
    <property type="term" value="C:nuclear membrane"/>
    <property type="evidence" value="ECO:0007669"/>
    <property type="project" value="UniProtKB-SubCell"/>
</dbReference>
<keyword evidence="4" id="KW-0812">Transmembrane</keyword>
<evidence type="ECO:0000256" key="2">
    <source>
        <dbReference type="ARBA" id="ARBA00010473"/>
    </source>
</evidence>
<keyword evidence="8" id="KW-0472">Membrane</keyword>
<keyword evidence="3 11" id="KW-0415">Karyogamy</keyword>